<feature type="transmembrane region" description="Helical" evidence="1">
    <location>
        <begin position="956"/>
        <end position="976"/>
    </location>
</feature>
<dbReference type="PANTHER" id="PTHR32063">
    <property type="match status" value="1"/>
</dbReference>
<dbReference type="PRINTS" id="PR00702">
    <property type="entry name" value="ACRIFLAVINRP"/>
</dbReference>
<evidence type="ECO:0000256" key="1">
    <source>
        <dbReference type="SAM" id="Phobius"/>
    </source>
</evidence>
<feature type="transmembrane region" description="Helical" evidence="1">
    <location>
        <begin position="462"/>
        <end position="489"/>
    </location>
</feature>
<feature type="transmembrane region" description="Helical" evidence="1">
    <location>
        <begin position="982"/>
        <end position="1005"/>
    </location>
</feature>
<dbReference type="PANTHER" id="PTHR32063:SF18">
    <property type="entry name" value="CATION EFFLUX SYSTEM PROTEIN"/>
    <property type="match status" value="1"/>
</dbReference>
<gene>
    <name evidence="2" type="ORF">LWC05_13005</name>
</gene>
<evidence type="ECO:0000313" key="3">
    <source>
        <dbReference type="Proteomes" id="UP001521074"/>
    </source>
</evidence>
<feature type="transmembrane region" description="Helical" evidence="1">
    <location>
        <begin position="854"/>
        <end position="874"/>
    </location>
</feature>
<feature type="transmembrane region" description="Helical" evidence="1">
    <location>
        <begin position="526"/>
        <end position="545"/>
    </location>
</feature>
<dbReference type="Gene3D" id="3.30.70.1440">
    <property type="entry name" value="Multidrug efflux transporter AcrB pore domain"/>
    <property type="match status" value="1"/>
</dbReference>
<dbReference type="InterPro" id="IPR001036">
    <property type="entry name" value="Acrflvin-R"/>
</dbReference>
<dbReference type="SUPFAM" id="SSF82693">
    <property type="entry name" value="Multidrug efflux transporter AcrB pore domain, PN1, PN2, PC1 and PC2 subdomains"/>
    <property type="match status" value="2"/>
</dbReference>
<dbReference type="Pfam" id="PF00873">
    <property type="entry name" value="ACR_tran"/>
    <property type="match status" value="1"/>
</dbReference>
<organism evidence="2 3">
    <name type="scientific">Acetobacter sicerae</name>
    <dbReference type="NCBI Taxonomy" id="85325"/>
    <lineage>
        <taxon>Bacteria</taxon>
        <taxon>Pseudomonadati</taxon>
        <taxon>Pseudomonadota</taxon>
        <taxon>Alphaproteobacteria</taxon>
        <taxon>Acetobacterales</taxon>
        <taxon>Acetobacteraceae</taxon>
        <taxon>Acetobacter</taxon>
    </lineage>
</organism>
<reference evidence="2 3" key="1">
    <citation type="submission" date="2021-12" db="EMBL/GenBank/DDBJ databases">
        <title>Genome sequence of Acetobacter sicerae DmPark20a_162.</title>
        <authorList>
            <person name="Chaston J.M."/>
        </authorList>
    </citation>
    <scope>NUCLEOTIDE SEQUENCE [LARGE SCALE GENOMIC DNA]</scope>
    <source>
        <strain evidence="2 3">DmPark20a_162</strain>
    </source>
</reference>
<dbReference type="Gene3D" id="1.20.1640.10">
    <property type="entry name" value="Multidrug efflux transporter AcrB transmembrane domain"/>
    <property type="match status" value="2"/>
</dbReference>
<sequence>MMDRFNASRWAIQHSALIGFLMVVLLLAGGYEFTRLGRAEDPAFTLKNMIVSAQWQGASAEQMQKQIAAPLEQRLRNVEAIDILSTYCITSACVTQIFLKDDELKQRVPGIWQKVRNTLTDLAPELPSDVVLSANDDYADVYGYVFALTGGENATLIRTAESLRKTFQHIHGVGKVQISGEIPQQITIDVDPGSLAAQNISIDQISQIINQRTTLAAAGSVDFRTVIPLNVTGALTSLPSIENTPISVGKGLLHLKDISKISRDYTSPAPSLVRYGGQPAVVISVAMASGGDGLALGKALHSAMKTAATELPASMKLFQVEDQSLVIREAVNTFLIKFAVALTVVLLVAFISLGWRSGVIVALSVPLTLSAVALYMGAMNISLDRISLGALILSLGLLVDDAIISIEAMVVQLEAGHNREDSAAFAWTHTAFPMLTGTLLTVVSFLPVGLAHSTTGEYAGEIFWVSGAALIFSWIVAVIFIPFLGVHLLSEERGARSLEKTKQSRTALIEAKLHVLLVTTLRHNRTIAGGTILVLFLSVAGLFFVDQQFFPQSDRPELIVDVAMRAGTSIEQTGKLAGYLEKNLIGHSSLRHMETHIGDGAPRFYLPYGPATPSASHATLLLVAQDLHAREDLIRTINAIPVPPDVNLHVQRLSLGPTADFPVQYRIIGPDPSQLRTIAQDVAAILNRTGQAVGVQSDWGSRTPMLTFDADPDRLALFQTDRDGLASQLQAAISGTIAGNIPSGQKRIPIIVRSGTPLRNDPGQWNDIPIRTGVGMMPLGQLGTIRPTSAFPILWQRNGELCLTVQSDVISGVQPAGVVRKAAADIATLTHKLPAGYRIEIGGDAELSDTANDAIFTLLPLTGGLMLLLLMLQLQNVPRAFLVIASAPLGLIGAVAALLAFQAPFGFVALLGLIALAGMIMRNTILLVDQIQTNHQAGMSADEAVIAATMTRARPVVLTALSAIFAFIPLSFNVFWGPMAIVMIGGLIGGTVLTLVALPAVYTLLFDRSSRQIQDLHHV</sequence>
<dbReference type="Gene3D" id="3.30.2090.10">
    <property type="entry name" value="Multidrug efflux transporter AcrB TolC docking domain, DN and DC subdomains"/>
    <property type="match status" value="2"/>
</dbReference>
<keyword evidence="1" id="KW-0472">Membrane</keyword>
<dbReference type="RefSeq" id="WP_232878576.1">
    <property type="nucleotide sequence ID" value="NZ_JAJSOJ010000046.1"/>
</dbReference>
<feature type="transmembrane region" description="Helical" evidence="1">
    <location>
        <begin position="423"/>
        <end position="450"/>
    </location>
</feature>
<name>A0ABS8W039_9PROT</name>
<dbReference type="SUPFAM" id="SSF82866">
    <property type="entry name" value="Multidrug efflux transporter AcrB transmembrane domain"/>
    <property type="match status" value="2"/>
</dbReference>
<feature type="transmembrane region" description="Helical" evidence="1">
    <location>
        <begin position="360"/>
        <end position="378"/>
    </location>
</feature>
<evidence type="ECO:0000313" key="2">
    <source>
        <dbReference type="EMBL" id="MCE0744799.1"/>
    </source>
</evidence>
<dbReference type="Gene3D" id="3.30.70.1430">
    <property type="entry name" value="Multidrug efflux transporter AcrB pore domain"/>
    <property type="match status" value="2"/>
</dbReference>
<feature type="transmembrane region" description="Helical" evidence="1">
    <location>
        <begin position="334"/>
        <end position="353"/>
    </location>
</feature>
<dbReference type="EMBL" id="JAJSOJ010000046">
    <property type="protein sequence ID" value="MCE0744799.1"/>
    <property type="molecule type" value="Genomic_DNA"/>
</dbReference>
<dbReference type="Proteomes" id="UP001521074">
    <property type="component" value="Unassembled WGS sequence"/>
</dbReference>
<dbReference type="SUPFAM" id="SSF82714">
    <property type="entry name" value="Multidrug efflux transporter AcrB TolC docking domain, DN and DC subdomains"/>
    <property type="match status" value="2"/>
</dbReference>
<feature type="transmembrane region" description="Helical" evidence="1">
    <location>
        <begin position="390"/>
        <end position="411"/>
    </location>
</feature>
<keyword evidence="1" id="KW-1133">Transmembrane helix</keyword>
<keyword evidence="1" id="KW-0812">Transmembrane</keyword>
<protein>
    <submittedName>
        <fullName evidence="2">Efflux RND transporter permease subunit</fullName>
    </submittedName>
</protein>
<keyword evidence="3" id="KW-1185">Reference proteome</keyword>
<dbReference type="Gene3D" id="3.30.70.1320">
    <property type="entry name" value="Multidrug efflux transporter AcrB pore domain like"/>
    <property type="match status" value="1"/>
</dbReference>
<comment type="caution">
    <text evidence="2">The sequence shown here is derived from an EMBL/GenBank/DDBJ whole genome shotgun (WGS) entry which is preliminary data.</text>
</comment>
<accession>A0ABS8W039</accession>
<dbReference type="InterPro" id="IPR027463">
    <property type="entry name" value="AcrB_DN_DC_subdom"/>
</dbReference>
<proteinExistence type="predicted"/>